<evidence type="ECO:0000313" key="2">
    <source>
        <dbReference type="Proteomes" id="UP000828390"/>
    </source>
</evidence>
<evidence type="ECO:0000313" key="1">
    <source>
        <dbReference type="EMBL" id="KAH3718040.1"/>
    </source>
</evidence>
<accession>A0A9D4HGB6</accession>
<comment type="caution">
    <text evidence="1">The sequence shown here is derived from an EMBL/GenBank/DDBJ whole genome shotgun (WGS) entry which is preliminary data.</text>
</comment>
<keyword evidence="2" id="KW-1185">Reference proteome</keyword>
<gene>
    <name evidence="1" type="ORF">DPMN_060838</name>
</gene>
<dbReference type="Proteomes" id="UP000828390">
    <property type="component" value="Unassembled WGS sequence"/>
</dbReference>
<proteinExistence type="predicted"/>
<protein>
    <submittedName>
        <fullName evidence="1">Uncharacterized protein</fullName>
    </submittedName>
</protein>
<dbReference type="AlphaFoldDB" id="A0A9D4HGB6"/>
<dbReference type="EMBL" id="JAIWYP010000013">
    <property type="protein sequence ID" value="KAH3718040.1"/>
    <property type="molecule type" value="Genomic_DNA"/>
</dbReference>
<reference evidence="1" key="1">
    <citation type="journal article" date="2019" name="bioRxiv">
        <title>The Genome of the Zebra Mussel, Dreissena polymorpha: A Resource for Invasive Species Research.</title>
        <authorList>
            <person name="McCartney M.A."/>
            <person name="Auch B."/>
            <person name="Kono T."/>
            <person name="Mallez S."/>
            <person name="Zhang Y."/>
            <person name="Obille A."/>
            <person name="Becker A."/>
            <person name="Abrahante J.E."/>
            <person name="Garbe J."/>
            <person name="Badalamenti J.P."/>
            <person name="Herman A."/>
            <person name="Mangelson H."/>
            <person name="Liachko I."/>
            <person name="Sullivan S."/>
            <person name="Sone E.D."/>
            <person name="Koren S."/>
            <person name="Silverstein K.A.T."/>
            <person name="Beckman K.B."/>
            <person name="Gohl D.M."/>
        </authorList>
    </citation>
    <scope>NUCLEOTIDE SEQUENCE</scope>
    <source>
        <strain evidence="1">Duluth1</strain>
        <tissue evidence="1">Whole animal</tissue>
    </source>
</reference>
<dbReference type="PANTHER" id="PTHR47018:SF1">
    <property type="entry name" value="TESMIN_TSO1-LIKE CXC DOMAIN-CONTAINING PROTEIN"/>
    <property type="match status" value="1"/>
</dbReference>
<reference evidence="1" key="2">
    <citation type="submission" date="2020-11" db="EMBL/GenBank/DDBJ databases">
        <authorList>
            <person name="McCartney M.A."/>
            <person name="Auch B."/>
            <person name="Kono T."/>
            <person name="Mallez S."/>
            <person name="Becker A."/>
            <person name="Gohl D.M."/>
            <person name="Silverstein K.A.T."/>
            <person name="Koren S."/>
            <person name="Bechman K.B."/>
            <person name="Herman A."/>
            <person name="Abrahante J.E."/>
            <person name="Garbe J."/>
        </authorList>
    </citation>
    <scope>NUCLEOTIDE SEQUENCE</scope>
    <source>
        <strain evidence="1">Duluth1</strain>
        <tissue evidence="1">Whole animal</tissue>
    </source>
</reference>
<organism evidence="1 2">
    <name type="scientific">Dreissena polymorpha</name>
    <name type="common">Zebra mussel</name>
    <name type="synonym">Mytilus polymorpha</name>
    <dbReference type="NCBI Taxonomy" id="45954"/>
    <lineage>
        <taxon>Eukaryota</taxon>
        <taxon>Metazoa</taxon>
        <taxon>Spiralia</taxon>
        <taxon>Lophotrochozoa</taxon>
        <taxon>Mollusca</taxon>
        <taxon>Bivalvia</taxon>
        <taxon>Autobranchia</taxon>
        <taxon>Heteroconchia</taxon>
        <taxon>Euheterodonta</taxon>
        <taxon>Imparidentia</taxon>
        <taxon>Neoheterodontei</taxon>
        <taxon>Myida</taxon>
        <taxon>Dreissenoidea</taxon>
        <taxon>Dreissenidae</taxon>
        <taxon>Dreissena</taxon>
    </lineage>
</organism>
<name>A0A9D4HGB6_DREPO</name>
<sequence length="165" mass="18593">MLAFKQDVGEALSQAMDYFDALIVTKAAKILRKQMGEHKRACNGSFYEDCIEDSVPSILLQFVCMIENGADIKSQLRFCAPKTDLAMAQLLQYNCYAKYKEGTKTFRHSKDHETPLPVFIGMSTNAKTRNWLMVEILHDHGLSISYEVSAQLGEGNHSFSEFGKV</sequence>
<dbReference type="PANTHER" id="PTHR47018">
    <property type="entry name" value="CXC DOMAIN-CONTAINING PROTEIN-RELATED"/>
    <property type="match status" value="1"/>
</dbReference>